<proteinExistence type="predicted"/>
<feature type="domain" description="Signal transduction histidine kinase internal region" evidence="2">
    <location>
        <begin position="735"/>
        <end position="813"/>
    </location>
</feature>
<keyword evidence="1" id="KW-0812">Transmembrane</keyword>
<keyword evidence="4" id="KW-1185">Reference proteome</keyword>
<gene>
    <name evidence="3" type="ORF">SAMN05421780_106239</name>
</gene>
<dbReference type="InterPro" id="IPR011047">
    <property type="entry name" value="Quinoprotein_ADH-like_sf"/>
</dbReference>
<dbReference type="SUPFAM" id="SSF55874">
    <property type="entry name" value="ATPase domain of HSP90 chaperone/DNA topoisomerase II/histidine kinase"/>
    <property type="match status" value="1"/>
</dbReference>
<sequence>MKHTFIPFIICFFLIINVLLSQAQTPFAENLNLKLRIAPSEIYDLMIGQPNGYLYIGTDEGLYRYDGQSVRKWEAPSRYAQSLSSLCQTSDGTVWCRNFSGNVFTLRADSLQVLPTPTHFGRLINMNTAGRQLFICYEKAILAYTHQTADTLLKLPANEVFTTFDTENKTQRIAGLTATGKLFFTENQRIKQVQTPFAQTDLQLTWWRGQPVGTHKGNLYTAPLVELLGRKMYGQIAANVRVFHSVQEAQNLWFCTNDGAICLPNENVPATQLLAGERVSDIVSNESGTRWLSTLDGKLFQVQSLSIAQSFADKRFCSILVDKNQLILGDLDGRLHRTDTAAAQLWSSGQTAKREIAFIQPMTGGRLLTSEGIWQAKTLQLQKLALMGRMATRTRGGDWLMALFTESCVVGANIFDAPQEPEKAALRVAMGTRKILPLRNGRAISCQTLAGKWAYAVGYDDGLWVFDRSGNGHELRTPDGQSITARCMAVCGSQLWVGSTKGLFQFEVLENNWPKFIQQFSENEYIMALAADAEGVFYINKKQQVIALNPHTAAKQCVFGVEDVLSLKIKNLALSPQFIWVVGTRGLFRISRRKPVAATTARLLVSLQDSSPIAEGAAIDFEYEQIALSEAQIEAISVRTDEQPQWQSLAKSGGKWQLIAQTAGTHWAEFRLSSPFYAAQTQRLTWTVSAKPFTISLKIVLWAVAVLAVGLVFIYFRIKRIKQQQANELALIESQLTAVSAQMNPHFIFNILQSIQGMIMDGDKRTAVQLLGEYAKFTRKILDFSDKKWISIKDEITHLETYIKLENSRLDNSIRWEIRTDSQLNLQKNIPTQLIHPLIENAIKHGLAHQTGERRLLIDFVLDTADNSLQIEVTDSGIGREAAAQKRKSGHVSFSTNALSKRINLYNLLLQTNITFGYTDLLANGLPLGTKAFIHIKYTSYAKNITD</sequence>
<dbReference type="InterPro" id="IPR010559">
    <property type="entry name" value="Sig_transdc_His_kin_internal"/>
</dbReference>
<evidence type="ECO:0000259" key="2">
    <source>
        <dbReference type="Pfam" id="PF06580"/>
    </source>
</evidence>
<dbReference type="AlphaFoldDB" id="A0A1I1KA54"/>
<dbReference type="Pfam" id="PF06580">
    <property type="entry name" value="His_kinase"/>
    <property type="match status" value="1"/>
</dbReference>
<keyword evidence="1" id="KW-1133">Transmembrane helix</keyword>
<dbReference type="InterPro" id="IPR036890">
    <property type="entry name" value="HATPase_C_sf"/>
</dbReference>
<dbReference type="STRING" id="927664.SAMN05421780_106239"/>
<dbReference type="PANTHER" id="PTHR34220:SF7">
    <property type="entry name" value="SENSOR HISTIDINE KINASE YPDA"/>
    <property type="match status" value="1"/>
</dbReference>
<evidence type="ECO:0000313" key="3">
    <source>
        <dbReference type="EMBL" id="SFC55548.1"/>
    </source>
</evidence>
<accession>A0A1I1KA54</accession>
<evidence type="ECO:0000313" key="4">
    <source>
        <dbReference type="Proteomes" id="UP000199514"/>
    </source>
</evidence>
<keyword evidence="3" id="KW-0418">Kinase</keyword>
<organism evidence="3 4">
    <name type="scientific">Flexibacter flexilis DSM 6793</name>
    <dbReference type="NCBI Taxonomy" id="927664"/>
    <lineage>
        <taxon>Bacteria</taxon>
        <taxon>Pseudomonadati</taxon>
        <taxon>Bacteroidota</taxon>
        <taxon>Cytophagia</taxon>
        <taxon>Cytophagales</taxon>
        <taxon>Flexibacteraceae</taxon>
        <taxon>Flexibacter</taxon>
    </lineage>
</organism>
<keyword evidence="3" id="KW-0808">Transferase</keyword>
<dbReference type="Proteomes" id="UP000199514">
    <property type="component" value="Unassembled WGS sequence"/>
</dbReference>
<dbReference type="Gene3D" id="2.130.10.10">
    <property type="entry name" value="YVTN repeat-like/Quinoprotein amine dehydrogenase"/>
    <property type="match status" value="2"/>
</dbReference>
<protein>
    <submittedName>
        <fullName evidence="3">Histidine kinase</fullName>
    </submittedName>
</protein>
<reference evidence="3 4" key="1">
    <citation type="submission" date="2016-10" db="EMBL/GenBank/DDBJ databases">
        <authorList>
            <person name="de Groot N.N."/>
        </authorList>
    </citation>
    <scope>NUCLEOTIDE SEQUENCE [LARGE SCALE GENOMIC DNA]</scope>
    <source>
        <strain evidence="3 4">DSM 6793</strain>
    </source>
</reference>
<dbReference type="PANTHER" id="PTHR34220">
    <property type="entry name" value="SENSOR HISTIDINE KINASE YPDA"/>
    <property type="match status" value="1"/>
</dbReference>
<name>A0A1I1KA54_9BACT</name>
<dbReference type="OrthoDB" id="9809670at2"/>
<dbReference type="InterPro" id="IPR050640">
    <property type="entry name" value="Bact_2-comp_sensor_kinase"/>
</dbReference>
<dbReference type="RefSeq" id="WP_091512811.1">
    <property type="nucleotide sequence ID" value="NZ_FOLE01000006.1"/>
</dbReference>
<evidence type="ECO:0000256" key="1">
    <source>
        <dbReference type="SAM" id="Phobius"/>
    </source>
</evidence>
<dbReference type="GO" id="GO:0000155">
    <property type="term" value="F:phosphorelay sensor kinase activity"/>
    <property type="evidence" value="ECO:0007669"/>
    <property type="project" value="InterPro"/>
</dbReference>
<dbReference type="GO" id="GO:0016020">
    <property type="term" value="C:membrane"/>
    <property type="evidence" value="ECO:0007669"/>
    <property type="project" value="InterPro"/>
</dbReference>
<keyword evidence="1" id="KW-0472">Membrane</keyword>
<dbReference type="EMBL" id="FOLE01000006">
    <property type="protein sequence ID" value="SFC55548.1"/>
    <property type="molecule type" value="Genomic_DNA"/>
</dbReference>
<feature type="transmembrane region" description="Helical" evidence="1">
    <location>
        <begin position="699"/>
        <end position="716"/>
    </location>
</feature>
<dbReference type="Gene3D" id="3.30.565.10">
    <property type="entry name" value="Histidine kinase-like ATPase, C-terminal domain"/>
    <property type="match status" value="1"/>
</dbReference>
<dbReference type="SUPFAM" id="SSF50998">
    <property type="entry name" value="Quinoprotein alcohol dehydrogenase-like"/>
    <property type="match status" value="1"/>
</dbReference>
<dbReference type="InterPro" id="IPR015943">
    <property type="entry name" value="WD40/YVTN_repeat-like_dom_sf"/>
</dbReference>